<keyword evidence="2" id="KW-0808">Transferase</keyword>
<dbReference type="PANTHER" id="PTHR44051:SF19">
    <property type="entry name" value="DISULFIDE-BOND OXIDOREDUCTASE YFCG"/>
    <property type="match status" value="1"/>
</dbReference>
<feature type="domain" description="GST C-terminal" evidence="4">
    <location>
        <begin position="86"/>
        <end position="207"/>
    </location>
</feature>
<reference evidence="5" key="1">
    <citation type="submission" date="2021-04" db="EMBL/GenBank/DDBJ databases">
        <title>Devosia litorisediminis sp. nov., isolated from a sand dune.</title>
        <authorList>
            <person name="Park S."/>
            <person name="Yoon J.-H."/>
        </authorList>
    </citation>
    <scope>NUCLEOTIDE SEQUENCE</scope>
    <source>
        <strain evidence="5">BSSL-BM10</strain>
    </source>
</reference>
<organism evidence="5 6">
    <name type="scientific">Devosia litorisediminis</name>
    <dbReference type="NCBI Taxonomy" id="2829817"/>
    <lineage>
        <taxon>Bacteria</taxon>
        <taxon>Pseudomonadati</taxon>
        <taxon>Pseudomonadota</taxon>
        <taxon>Alphaproteobacteria</taxon>
        <taxon>Hyphomicrobiales</taxon>
        <taxon>Devosiaceae</taxon>
        <taxon>Devosia</taxon>
    </lineage>
</organism>
<dbReference type="InterPro" id="IPR036249">
    <property type="entry name" value="Thioredoxin-like_sf"/>
</dbReference>
<evidence type="ECO:0000259" key="3">
    <source>
        <dbReference type="PROSITE" id="PS50404"/>
    </source>
</evidence>
<evidence type="ECO:0000313" key="5">
    <source>
        <dbReference type="EMBL" id="MBS3847297.1"/>
    </source>
</evidence>
<evidence type="ECO:0000259" key="4">
    <source>
        <dbReference type="PROSITE" id="PS50405"/>
    </source>
</evidence>
<comment type="similarity">
    <text evidence="1">Belongs to the GST superfamily.</text>
</comment>
<name>A0A942I533_9HYPH</name>
<dbReference type="SUPFAM" id="SSF47616">
    <property type="entry name" value="GST C-terminal domain-like"/>
    <property type="match status" value="1"/>
</dbReference>
<dbReference type="AlphaFoldDB" id="A0A942I533"/>
<dbReference type="InterPro" id="IPR040079">
    <property type="entry name" value="Glutathione_S-Trfase"/>
</dbReference>
<dbReference type="InterPro" id="IPR004045">
    <property type="entry name" value="Glutathione_S-Trfase_N"/>
</dbReference>
<comment type="caution">
    <text evidence="5">The sequence shown here is derived from an EMBL/GenBank/DDBJ whole genome shotgun (WGS) entry which is preliminary data.</text>
</comment>
<dbReference type="Pfam" id="PF13410">
    <property type="entry name" value="GST_C_2"/>
    <property type="match status" value="1"/>
</dbReference>
<dbReference type="Gene3D" id="3.40.30.10">
    <property type="entry name" value="Glutaredoxin"/>
    <property type="match status" value="1"/>
</dbReference>
<evidence type="ECO:0000256" key="2">
    <source>
        <dbReference type="ARBA" id="ARBA00022679"/>
    </source>
</evidence>
<dbReference type="InterPro" id="IPR036282">
    <property type="entry name" value="Glutathione-S-Trfase_C_sf"/>
</dbReference>
<dbReference type="Gene3D" id="1.20.1050.10">
    <property type="match status" value="1"/>
</dbReference>
<keyword evidence="6" id="KW-1185">Reference proteome</keyword>
<proteinExistence type="inferred from homology"/>
<evidence type="ECO:0000256" key="1">
    <source>
        <dbReference type="ARBA" id="ARBA00007409"/>
    </source>
</evidence>
<gene>
    <name evidence="5" type="ORF">KD146_01180</name>
</gene>
<dbReference type="FunFam" id="3.40.30.10:FF:000039">
    <property type="entry name" value="Glutathione S-transferase domain"/>
    <property type="match status" value="1"/>
</dbReference>
<protein>
    <submittedName>
        <fullName evidence="5">Glutathione S-transferase family protein</fullName>
    </submittedName>
</protein>
<dbReference type="InterPro" id="IPR010987">
    <property type="entry name" value="Glutathione-S-Trfase_C-like"/>
</dbReference>
<dbReference type="SFLD" id="SFLDS00019">
    <property type="entry name" value="Glutathione_Transferase_(cytos"/>
    <property type="match status" value="1"/>
</dbReference>
<dbReference type="SUPFAM" id="SSF52833">
    <property type="entry name" value="Thioredoxin-like"/>
    <property type="match status" value="1"/>
</dbReference>
<dbReference type="PROSITE" id="PS50404">
    <property type="entry name" value="GST_NTER"/>
    <property type="match status" value="1"/>
</dbReference>
<dbReference type="PROSITE" id="PS50405">
    <property type="entry name" value="GST_CTER"/>
    <property type="match status" value="1"/>
</dbReference>
<sequence>MLKILGRVTSINVRKALWALDELGVPYEREDWGQPLRDPRVPEFLALNPNGQVPVLIEDDFVLWESIAIMGYINQAHGKGALLPETAREQALVMQWVEWQNTELGAHWGYPLRAIIRKEPGYDNADALAKSIALWAGKMAIIEAHLAKGGAFVVGECFSLADIAITLGLHRWFAIPFEHAPMPAAQAYYERMMERPAAKAWLAPQTP</sequence>
<dbReference type="SFLD" id="SFLDG01150">
    <property type="entry name" value="Main.1:_Beta-like"/>
    <property type="match status" value="1"/>
</dbReference>
<dbReference type="RefSeq" id="WP_212656932.1">
    <property type="nucleotide sequence ID" value="NZ_JAGXTP010000001.1"/>
</dbReference>
<evidence type="ECO:0000313" key="6">
    <source>
        <dbReference type="Proteomes" id="UP000678281"/>
    </source>
</evidence>
<dbReference type="PANTHER" id="PTHR44051">
    <property type="entry name" value="GLUTATHIONE S-TRANSFERASE-RELATED"/>
    <property type="match status" value="1"/>
</dbReference>
<accession>A0A942I533</accession>
<feature type="domain" description="GST N-terminal" evidence="3">
    <location>
        <begin position="1"/>
        <end position="81"/>
    </location>
</feature>
<dbReference type="GO" id="GO:0016740">
    <property type="term" value="F:transferase activity"/>
    <property type="evidence" value="ECO:0007669"/>
    <property type="project" value="UniProtKB-KW"/>
</dbReference>
<dbReference type="SFLD" id="SFLDG00358">
    <property type="entry name" value="Main_(cytGST)"/>
    <property type="match status" value="1"/>
</dbReference>
<dbReference type="Pfam" id="PF02798">
    <property type="entry name" value="GST_N"/>
    <property type="match status" value="1"/>
</dbReference>
<dbReference type="EMBL" id="JAGXTP010000001">
    <property type="protein sequence ID" value="MBS3847297.1"/>
    <property type="molecule type" value="Genomic_DNA"/>
</dbReference>
<dbReference type="Proteomes" id="UP000678281">
    <property type="component" value="Unassembled WGS sequence"/>
</dbReference>